<feature type="region of interest" description="Disordered" evidence="1">
    <location>
        <begin position="1"/>
        <end position="63"/>
    </location>
</feature>
<dbReference type="AlphaFoldDB" id="A0A8X7BR89"/>
<evidence type="ECO:0000313" key="2">
    <source>
        <dbReference type="EMBL" id="GFY39274.1"/>
    </source>
</evidence>
<evidence type="ECO:0000313" key="3">
    <source>
        <dbReference type="Proteomes" id="UP000886998"/>
    </source>
</evidence>
<organism evidence="2 3">
    <name type="scientific">Trichonephila inaurata madagascariensis</name>
    <dbReference type="NCBI Taxonomy" id="2747483"/>
    <lineage>
        <taxon>Eukaryota</taxon>
        <taxon>Metazoa</taxon>
        <taxon>Ecdysozoa</taxon>
        <taxon>Arthropoda</taxon>
        <taxon>Chelicerata</taxon>
        <taxon>Arachnida</taxon>
        <taxon>Araneae</taxon>
        <taxon>Araneomorphae</taxon>
        <taxon>Entelegynae</taxon>
        <taxon>Araneoidea</taxon>
        <taxon>Nephilidae</taxon>
        <taxon>Trichonephila</taxon>
        <taxon>Trichonephila inaurata</taxon>
    </lineage>
</organism>
<feature type="compositionally biased region" description="Basic and acidic residues" evidence="1">
    <location>
        <begin position="46"/>
        <end position="55"/>
    </location>
</feature>
<proteinExistence type="predicted"/>
<feature type="compositionally biased region" description="Polar residues" evidence="1">
    <location>
        <begin position="1"/>
        <end position="22"/>
    </location>
</feature>
<dbReference type="EMBL" id="BMAV01001303">
    <property type="protein sequence ID" value="GFY39274.1"/>
    <property type="molecule type" value="Genomic_DNA"/>
</dbReference>
<name>A0A8X7BR89_9ARAC</name>
<sequence length="134" mass="14260">MNSFAQSPGGFSNSPASASTCSEAHLKSPQGSSCASCISLSQIPDPHPRSRDSGMLRKGRGRAHSCAQSAISEESVSVQWAIAREGLVFRNGRQRFVGSHYGLLTIEMQMILKSGWRALGSTPEFADCATGGRE</sequence>
<accession>A0A8X7BR89</accession>
<evidence type="ECO:0000256" key="1">
    <source>
        <dbReference type="SAM" id="MobiDB-lite"/>
    </source>
</evidence>
<gene>
    <name evidence="2" type="ORF">TNIN_230781</name>
</gene>
<reference evidence="2" key="1">
    <citation type="submission" date="2020-08" db="EMBL/GenBank/DDBJ databases">
        <title>Multicomponent nature underlies the extraordinary mechanical properties of spider dragline silk.</title>
        <authorList>
            <person name="Kono N."/>
            <person name="Nakamura H."/>
            <person name="Mori M."/>
            <person name="Yoshida Y."/>
            <person name="Ohtoshi R."/>
            <person name="Malay A.D."/>
            <person name="Moran D.A.P."/>
            <person name="Tomita M."/>
            <person name="Numata K."/>
            <person name="Arakawa K."/>
        </authorList>
    </citation>
    <scope>NUCLEOTIDE SEQUENCE</scope>
</reference>
<keyword evidence="3" id="KW-1185">Reference proteome</keyword>
<dbReference type="Proteomes" id="UP000886998">
    <property type="component" value="Unassembled WGS sequence"/>
</dbReference>
<protein>
    <submittedName>
        <fullName evidence="2">Uncharacterized protein</fullName>
    </submittedName>
</protein>
<feature type="compositionally biased region" description="Polar residues" evidence="1">
    <location>
        <begin position="29"/>
        <end position="42"/>
    </location>
</feature>
<comment type="caution">
    <text evidence="2">The sequence shown here is derived from an EMBL/GenBank/DDBJ whole genome shotgun (WGS) entry which is preliminary data.</text>
</comment>